<dbReference type="RefSeq" id="WP_045053149.1">
    <property type="nucleotide sequence ID" value="NZ_CAWMDP010000059.1"/>
</dbReference>
<accession>A0A0D9A0Q0</accession>
<dbReference type="EMBL" id="JYON01000002">
    <property type="protein sequence ID" value="KJH73056.1"/>
    <property type="molecule type" value="Genomic_DNA"/>
</dbReference>
<proteinExistence type="predicted"/>
<evidence type="ECO:0000313" key="1">
    <source>
        <dbReference type="EMBL" id="KJH73056.1"/>
    </source>
</evidence>
<dbReference type="OrthoDB" id="426136at2"/>
<keyword evidence="2" id="KW-1185">Reference proteome</keyword>
<reference evidence="1 2" key="1">
    <citation type="submission" date="2015-02" db="EMBL/GenBank/DDBJ databases">
        <title>Draft genome of a novel marine cyanobacterium (Chroococcales) isolated from South Atlantic Ocean.</title>
        <authorList>
            <person name="Rigonato J."/>
            <person name="Alvarenga D.O."/>
            <person name="Branco L.H."/>
            <person name="Varani A.M."/>
            <person name="Brandini F.P."/>
            <person name="Fiore M.F."/>
        </authorList>
    </citation>
    <scope>NUCLEOTIDE SEQUENCE [LARGE SCALE GENOMIC DNA]</scope>
    <source>
        <strain evidence="1 2">CENA595</strain>
    </source>
</reference>
<name>A0A0D9A0Q0_9CYAN</name>
<dbReference type="STRING" id="1618023.UH38_03025"/>
<sequence length="99" mass="12022">MRAYQHKYSYKQNEYATTSSKDWRQRFVEIVKGVGIRCYNFLNSANEPEVKEVIDKNGLTSWQVYDPQSDRTFYLSSHQAVLEWIEERYYNRQAPYFFN</sequence>
<gene>
    <name evidence="1" type="ORF">UH38_03025</name>
</gene>
<comment type="caution">
    <text evidence="1">The sequence shown here is derived from an EMBL/GenBank/DDBJ whole genome shotgun (WGS) entry which is preliminary data.</text>
</comment>
<evidence type="ECO:0000313" key="2">
    <source>
        <dbReference type="Proteomes" id="UP000032452"/>
    </source>
</evidence>
<protein>
    <submittedName>
        <fullName evidence="1">Uncharacterized protein</fullName>
    </submittedName>
</protein>
<dbReference type="Proteomes" id="UP000032452">
    <property type="component" value="Unassembled WGS sequence"/>
</dbReference>
<organism evidence="1 2">
    <name type="scientific">Aliterella atlantica CENA595</name>
    <dbReference type="NCBI Taxonomy" id="1618023"/>
    <lineage>
        <taxon>Bacteria</taxon>
        <taxon>Bacillati</taxon>
        <taxon>Cyanobacteriota</taxon>
        <taxon>Cyanophyceae</taxon>
        <taxon>Chroococcidiopsidales</taxon>
        <taxon>Aliterellaceae</taxon>
        <taxon>Aliterella</taxon>
    </lineage>
</organism>
<dbReference type="AlphaFoldDB" id="A0A0D9A0Q0"/>